<feature type="compositionally biased region" description="Basic and acidic residues" evidence="1">
    <location>
        <begin position="188"/>
        <end position="201"/>
    </location>
</feature>
<evidence type="ECO:0000256" key="2">
    <source>
        <dbReference type="SAM" id="SignalP"/>
    </source>
</evidence>
<comment type="caution">
    <text evidence="3">The sequence shown here is derived from an EMBL/GenBank/DDBJ whole genome shotgun (WGS) entry which is preliminary data.</text>
</comment>
<organism evidence="3 4">
    <name type="scientific">Chionoecetes opilio</name>
    <name type="common">Atlantic snow crab</name>
    <name type="synonym">Cancer opilio</name>
    <dbReference type="NCBI Taxonomy" id="41210"/>
    <lineage>
        <taxon>Eukaryota</taxon>
        <taxon>Metazoa</taxon>
        <taxon>Ecdysozoa</taxon>
        <taxon>Arthropoda</taxon>
        <taxon>Crustacea</taxon>
        <taxon>Multicrustacea</taxon>
        <taxon>Malacostraca</taxon>
        <taxon>Eumalacostraca</taxon>
        <taxon>Eucarida</taxon>
        <taxon>Decapoda</taxon>
        <taxon>Pleocyemata</taxon>
        <taxon>Brachyura</taxon>
        <taxon>Eubrachyura</taxon>
        <taxon>Majoidea</taxon>
        <taxon>Majidae</taxon>
        <taxon>Chionoecetes</taxon>
    </lineage>
</organism>
<evidence type="ECO:0000256" key="1">
    <source>
        <dbReference type="SAM" id="MobiDB-lite"/>
    </source>
</evidence>
<feature type="compositionally biased region" description="Polar residues" evidence="1">
    <location>
        <begin position="67"/>
        <end position="79"/>
    </location>
</feature>
<reference evidence="3" key="1">
    <citation type="submission" date="2020-07" db="EMBL/GenBank/DDBJ databases">
        <title>The High-quality genome of the commercially important snow crab, Chionoecetes opilio.</title>
        <authorList>
            <person name="Jeong J.-H."/>
            <person name="Ryu S."/>
        </authorList>
    </citation>
    <scope>NUCLEOTIDE SEQUENCE</scope>
    <source>
        <strain evidence="3">MADBK_172401_WGS</strain>
        <tissue evidence="3">Digestive gland</tissue>
    </source>
</reference>
<keyword evidence="4" id="KW-1185">Reference proteome</keyword>
<proteinExistence type="predicted"/>
<feature type="region of interest" description="Disordered" evidence="1">
    <location>
        <begin position="67"/>
        <end position="92"/>
    </location>
</feature>
<name>A0A8J4XQQ7_CHIOP</name>
<dbReference type="EMBL" id="JACEEZ010022680">
    <property type="protein sequence ID" value="KAG0712178.1"/>
    <property type="molecule type" value="Genomic_DNA"/>
</dbReference>
<feature type="signal peptide" evidence="2">
    <location>
        <begin position="1"/>
        <end position="16"/>
    </location>
</feature>
<accession>A0A8J4XQQ7</accession>
<evidence type="ECO:0000313" key="3">
    <source>
        <dbReference type="EMBL" id="KAG0712178.1"/>
    </source>
</evidence>
<dbReference type="Proteomes" id="UP000770661">
    <property type="component" value="Unassembled WGS sequence"/>
</dbReference>
<evidence type="ECO:0000313" key="4">
    <source>
        <dbReference type="Proteomes" id="UP000770661"/>
    </source>
</evidence>
<sequence>MVYFILSIMLFNKILDLLLHPSSHFLSVSHSLIFGSSKLAFKAASEIIVAPGSSTAPVTSSARPVTTVTSSARPVTTRNNKPKAATRVGTHTAASPTAADEYNFFLLFRQQYHEEPTERTPEVVVHQLLESSHTRVCAMSVCKAPSIRLRVLCAARCWCLLILTARQQQLAAHDTRIAAVCGASDPPTDPREGRQTTRAPTADERLVFSPVVVVQ</sequence>
<gene>
    <name evidence="3" type="ORF">GWK47_019049</name>
</gene>
<feature type="chain" id="PRO_5035168457" evidence="2">
    <location>
        <begin position="17"/>
        <end position="215"/>
    </location>
</feature>
<feature type="region of interest" description="Disordered" evidence="1">
    <location>
        <begin position="181"/>
        <end position="201"/>
    </location>
</feature>
<protein>
    <submittedName>
        <fullName evidence="3">Uncharacterized protein</fullName>
    </submittedName>
</protein>
<keyword evidence="2" id="KW-0732">Signal</keyword>
<dbReference type="AlphaFoldDB" id="A0A8J4XQQ7"/>